<sequence length="103" mass="12006">MNSYGISALRTNIGSYGFSASPITLEVRNFRMNECRIDVKSLRVKKIMGMGNWVFQSYYFVISTKPNDYEIVLDYRLLGLEETSLKPESYMIDSLWRLLIYLA</sequence>
<protein>
    <submittedName>
        <fullName evidence="1">Uncharacterized protein</fullName>
    </submittedName>
</protein>
<dbReference type="EMBL" id="NBSK02000007">
    <property type="protein sequence ID" value="KAJ0197425.1"/>
    <property type="molecule type" value="Genomic_DNA"/>
</dbReference>
<evidence type="ECO:0000313" key="1">
    <source>
        <dbReference type="EMBL" id="KAJ0197425.1"/>
    </source>
</evidence>
<evidence type="ECO:0000313" key="2">
    <source>
        <dbReference type="Proteomes" id="UP000235145"/>
    </source>
</evidence>
<keyword evidence="2" id="KW-1185">Reference proteome</keyword>
<reference evidence="1 2" key="1">
    <citation type="journal article" date="2017" name="Nat. Commun.">
        <title>Genome assembly with in vitro proximity ligation data and whole-genome triplication in lettuce.</title>
        <authorList>
            <person name="Reyes-Chin-Wo S."/>
            <person name="Wang Z."/>
            <person name="Yang X."/>
            <person name="Kozik A."/>
            <person name="Arikit S."/>
            <person name="Song C."/>
            <person name="Xia L."/>
            <person name="Froenicke L."/>
            <person name="Lavelle D.O."/>
            <person name="Truco M.J."/>
            <person name="Xia R."/>
            <person name="Zhu S."/>
            <person name="Xu C."/>
            <person name="Xu H."/>
            <person name="Xu X."/>
            <person name="Cox K."/>
            <person name="Korf I."/>
            <person name="Meyers B.C."/>
            <person name="Michelmore R.W."/>
        </authorList>
    </citation>
    <scope>NUCLEOTIDE SEQUENCE [LARGE SCALE GENOMIC DNA]</scope>
    <source>
        <strain evidence="2">cv. Salinas</strain>
        <tissue evidence="1">Seedlings</tissue>
    </source>
</reference>
<comment type="caution">
    <text evidence="1">The sequence shown here is derived from an EMBL/GenBank/DDBJ whole genome shotgun (WGS) entry which is preliminary data.</text>
</comment>
<accession>A0A9R1X1T5</accession>
<gene>
    <name evidence="1" type="ORF">LSAT_V11C700364570</name>
</gene>
<proteinExistence type="predicted"/>
<dbReference type="Proteomes" id="UP000235145">
    <property type="component" value="Unassembled WGS sequence"/>
</dbReference>
<dbReference type="AlphaFoldDB" id="A0A9R1X1T5"/>
<organism evidence="1 2">
    <name type="scientific">Lactuca sativa</name>
    <name type="common">Garden lettuce</name>
    <dbReference type="NCBI Taxonomy" id="4236"/>
    <lineage>
        <taxon>Eukaryota</taxon>
        <taxon>Viridiplantae</taxon>
        <taxon>Streptophyta</taxon>
        <taxon>Embryophyta</taxon>
        <taxon>Tracheophyta</taxon>
        <taxon>Spermatophyta</taxon>
        <taxon>Magnoliopsida</taxon>
        <taxon>eudicotyledons</taxon>
        <taxon>Gunneridae</taxon>
        <taxon>Pentapetalae</taxon>
        <taxon>asterids</taxon>
        <taxon>campanulids</taxon>
        <taxon>Asterales</taxon>
        <taxon>Asteraceae</taxon>
        <taxon>Cichorioideae</taxon>
        <taxon>Cichorieae</taxon>
        <taxon>Lactucinae</taxon>
        <taxon>Lactuca</taxon>
    </lineage>
</organism>
<name>A0A9R1X1T5_LACSA</name>